<dbReference type="Proteomes" id="UP000677407">
    <property type="component" value="Segment"/>
</dbReference>
<gene>
    <name evidence="2" type="primary">ORF18</name>
</gene>
<evidence type="ECO:0000313" key="2">
    <source>
        <dbReference type="EMBL" id="AZB49191.1"/>
    </source>
</evidence>
<dbReference type="GeneID" id="65102746"/>
<comment type="similarity">
    <text evidence="1">Belongs to the herpesviridae UL79 family.</text>
</comment>
<dbReference type="RefSeq" id="YP_010087461.1">
    <property type="nucleotide sequence ID" value="NC_055555.1"/>
</dbReference>
<evidence type="ECO:0000313" key="3">
    <source>
        <dbReference type="Proteomes" id="UP000677407"/>
    </source>
</evidence>
<dbReference type="KEGG" id="vg:65102746"/>
<keyword evidence="3" id="KW-1185">Reference proteome</keyword>
<sequence>MNLGRFSLCENLSSGMLSLLNKLVTNASLNSLHSEELRFLHLLLTRMLQLAINLYSFKETIINSGNCDSHILGRKVPLVLWQAFYRACKGLGLKDSDLLCPKRRRSAWIQINSDVKLVQALLDTVMASTIKFNRCIIYPNILVDGNSVFNVLSVLPSRLIMCLSFCLLHWGEQTYEYWVRTFSTKVFILYLLLSGKLIPKASMLQAAANMNYAGLTETIITDLLATRGLNVLSSEYDIDIGSKFDFLFLFDNSVIRAASDDGDSHRKAPEHNKV</sequence>
<organism evidence="2">
    <name type="scientific">Phascolarctid gammaherpesvirus 1</name>
    <dbReference type="NCBI Taxonomy" id="2249313"/>
    <lineage>
        <taxon>Viruses</taxon>
        <taxon>Duplodnaviria</taxon>
        <taxon>Heunggongvirae</taxon>
        <taxon>Peploviricota</taxon>
        <taxon>Herviviricetes</taxon>
        <taxon>Herpesvirales</taxon>
        <taxon>Orthoherpesviridae</taxon>
        <taxon>Gammaherpesvirinae</taxon>
        <taxon>Manticavirus</taxon>
        <taxon>Manticavirus phascolarctidgamma1</taxon>
    </lineage>
</organism>
<accession>A0A3S8D7N8</accession>
<evidence type="ECO:0008006" key="4">
    <source>
        <dbReference type="Google" id="ProtNLM"/>
    </source>
</evidence>
<dbReference type="InterPro" id="IPR004290">
    <property type="entry name" value="Herpes_UL79"/>
</dbReference>
<protein>
    <recommendedName>
        <fullName evidence="4">Protein UL79</fullName>
    </recommendedName>
</protein>
<name>A0A3S8D7N8_9GAMA</name>
<proteinExistence type="inferred from homology"/>
<dbReference type="Pfam" id="PF03049">
    <property type="entry name" value="Herpes_UL79"/>
    <property type="match status" value="1"/>
</dbReference>
<dbReference type="EMBL" id="MG452722">
    <property type="protein sequence ID" value="AZB49191.1"/>
    <property type="molecule type" value="Genomic_DNA"/>
</dbReference>
<reference evidence="2" key="1">
    <citation type="submission" date="2017-11" db="EMBL/GenBank/DDBJ databases">
        <title>The distinct marsupial branch of gammaherpesviruses includes novel host-derived genes seldom found in other viruses.</title>
        <authorList>
            <person name="Vaz P.K."/>
        </authorList>
    </citation>
    <scope>NUCLEOTIDE SEQUENCE</scope>
    <source>
        <strain evidence="2">36M/11</strain>
    </source>
</reference>
<evidence type="ECO:0000256" key="1">
    <source>
        <dbReference type="ARBA" id="ARBA00005714"/>
    </source>
</evidence>